<dbReference type="SUPFAM" id="SSF50199">
    <property type="entry name" value="Staphylococcal nuclease"/>
    <property type="match status" value="1"/>
</dbReference>
<evidence type="ECO:0000313" key="5">
    <source>
        <dbReference type="EMBL" id="MDQ0274563.1"/>
    </source>
</evidence>
<gene>
    <name evidence="5" type="ORF">J2S72_000580</name>
</gene>
<organism evidence="5 6">
    <name type="scientific">Peptoniphilus koenoeneniae</name>
    <dbReference type="NCBI Taxonomy" id="507751"/>
    <lineage>
        <taxon>Bacteria</taxon>
        <taxon>Bacillati</taxon>
        <taxon>Bacillota</taxon>
        <taxon>Tissierellia</taxon>
        <taxon>Tissierellales</taxon>
        <taxon>Peptoniphilaceae</taxon>
        <taxon>Peptoniphilus</taxon>
    </lineage>
</organism>
<dbReference type="SMART" id="SM00318">
    <property type="entry name" value="SNc"/>
    <property type="match status" value="1"/>
</dbReference>
<proteinExistence type="predicted"/>
<feature type="domain" description="TNase-like" evidence="4">
    <location>
        <begin position="30"/>
        <end position="164"/>
    </location>
</feature>
<evidence type="ECO:0000256" key="1">
    <source>
        <dbReference type="ARBA" id="ARBA00022722"/>
    </source>
</evidence>
<dbReference type="Proteomes" id="UP001236559">
    <property type="component" value="Unassembled WGS sequence"/>
</dbReference>
<reference evidence="5 6" key="1">
    <citation type="submission" date="2023-07" db="EMBL/GenBank/DDBJ databases">
        <title>Genomic Encyclopedia of Type Strains, Phase IV (KMG-IV): sequencing the most valuable type-strain genomes for metagenomic binning, comparative biology and taxonomic classification.</title>
        <authorList>
            <person name="Goeker M."/>
        </authorList>
    </citation>
    <scope>NUCLEOTIDE SEQUENCE [LARGE SCALE GENOMIC DNA]</scope>
    <source>
        <strain evidence="5 6">DSM 22616</strain>
    </source>
</reference>
<dbReference type="RefSeq" id="WP_307494962.1">
    <property type="nucleotide sequence ID" value="NZ_JAUSTN010000003.1"/>
</dbReference>
<evidence type="ECO:0000256" key="3">
    <source>
        <dbReference type="ARBA" id="ARBA00022801"/>
    </source>
</evidence>
<keyword evidence="3 5" id="KW-0378">Hydrolase</keyword>
<dbReference type="EMBL" id="JAUSTN010000003">
    <property type="protein sequence ID" value="MDQ0274563.1"/>
    <property type="molecule type" value="Genomic_DNA"/>
</dbReference>
<keyword evidence="1" id="KW-0540">Nuclease</keyword>
<keyword evidence="6" id="KW-1185">Reference proteome</keyword>
<dbReference type="Pfam" id="PF00565">
    <property type="entry name" value="SNase"/>
    <property type="match status" value="1"/>
</dbReference>
<dbReference type="PANTHER" id="PTHR12302">
    <property type="entry name" value="EBNA2 BINDING PROTEIN P100"/>
    <property type="match status" value="1"/>
</dbReference>
<comment type="caution">
    <text evidence="5">The sequence shown here is derived from an EMBL/GenBank/DDBJ whole genome shotgun (WGS) entry which is preliminary data.</text>
</comment>
<accession>A0ABU0AVS9</accession>
<dbReference type="InterPro" id="IPR035437">
    <property type="entry name" value="SNase_OB-fold_sf"/>
</dbReference>
<name>A0ABU0AVS9_9FIRM</name>
<dbReference type="Gene3D" id="2.40.50.90">
    <property type="match status" value="1"/>
</dbReference>
<dbReference type="PROSITE" id="PS50830">
    <property type="entry name" value="TNASE_3"/>
    <property type="match status" value="1"/>
</dbReference>
<dbReference type="PANTHER" id="PTHR12302:SF3">
    <property type="entry name" value="SERINE_THREONINE-PROTEIN KINASE 31"/>
    <property type="match status" value="1"/>
</dbReference>
<dbReference type="GO" id="GO:1990599">
    <property type="term" value="F:3' overhang single-stranded DNA endodeoxyribonuclease activity"/>
    <property type="evidence" value="ECO:0007669"/>
    <property type="project" value="UniProtKB-EC"/>
</dbReference>
<evidence type="ECO:0000313" key="6">
    <source>
        <dbReference type="Proteomes" id="UP001236559"/>
    </source>
</evidence>
<evidence type="ECO:0000259" key="4">
    <source>
        <dbReference type="PROSITE" id="PS50830"/>
    </source>
</evidence>
<dbReference type="EC" id="3.1.31.1" evidence="5"/>
<evidence type="ECO:0000256" key="2">
    <source>
        <dbReference type="ARBA" id="ARBA00022759"/>
    </source>
</evidence>
<protein>
    <submittedName>
        <fullName evidence="5">Micrococcal nuclease</fullName>
        <ecNumber evidence="5">3.1.31.1</ecNumber>
    </submittedName>
</protein>
<sequence length="173" mass="20377">MNRLKKLLFLVFLIILAYGINLFLSPSLGQFEAYTVTKVSDGDTIWANNEKIRIIGVNTPELKSKEDFSHEAKDLTKSLVLNKKVYFEKDIEERDKYNRLLRYVWLKKPKKINREEIEKNTLEGILLAKGYARVYTFKPNIKYKKYFKEIEDKAKKEKVGMWKNSEEGSTRGN</sequence>
<keyword evidence="2" id="KW-0255">Endonuclease</keyword>
<dbReference type="InterPro" id="IPR016071">
    <property type="entry name" value="Staphylococal_nuclease_OB-fold"/>
</dbReference>